<evidence type="ECO:0000256" key="1">
    <source>
        <dbReference type="SAM" id="MobiDB-lite"/>
    </source>
</evidence>
<keyword evidence="3" id="KW-1185">Reference proteome</keyword>
<evidence type="ECO:0000313" key="2">
    <source>
        <dbReference type="EMBL" id="MBA0630598.1"/>
    </source>
</evidence>
<name>A0A7J8SWV8_GOSDV</name>
<dbReference type="Proteomes" id="UP000593561">
    <property type="component" value="Unassembled WGS sequence"/>
</dbReference>
<organism evidence="2 3">
    <name type="scientific">Gossypium davidsonii</name>
    <name type="common">Davidson's cotton</name>
    <name type="synonym">Gossypium klotzschianum subsp. davidsonii</name>
    <dbReference type="NCBI Taxonomy" id="34287"/>
    <lineage>
        <taxon>Eukaryota</taxon>
        <taxon>Viridiplantae</taxon>
        <taxon>Streptophyta</taxon>
        <taxon>Embryophyta</taxon>
        <taxon>Tracheophyta</taxon>
        <taxon>Spermatophyta</taxon>
        <taxon>Magnoliopsida</taxon>
        <taxon>eudicotyledons</taxon>
        <taxon>Gunneridae</taxon>
        <taxon>Pentapetalae</taxon>
        <taxon>rosids</taxon>
        <taxon>malvids</taxon>
        <taxon>Malvales</taxon>
        <taxon>Malvaceae</taxon>
        <taxon>Malvoideae</taxon>
        <taxon>Gossypium</taxon>
    </lineage>
</organism>
<feature type="compositionally biased region" description="Basic and acidic residues" evidence="1">
    <location>
        <begin position="58"/>
        <end position="69"/>
    </location>
</feature>
<gene>
    <name evidence="2" type="ORF">Godav_002676</name>
</gene>
<feature type="region of interest" description="Disordered" evidence="1">
    <location>
        <begin position="58"/>
        <end position="78"/>
    </location>
</feature>
<accession>A0A7J8SWV8</accession>
<reference evidence="2 3" key="1">
    <citation type="journal article" date="2019" name="Genome Biol. Evol.">
        <title>Insights into the evolution of the New World diploid cottons (Gossypium, subgenus Houzingenia) based on genome sequencing.</title>
        <authorList>
            <person name="Grover C.E."/>
            <person name="Arick M.A. 2nd"/>
            <person name="Thrash A."/>
            <person name="Conover J.L."/>
            <person name="Sanders W.S."/>
            <person name="Peterson D.G."/>
            <person name="Frelichowski J.E."/>
            <person name="Scheffler J.A."/>
            <person name="Scheffler B.E."/>
            <person name="Wendel J.F."/>
        </authorList>
    </citation>
    <scope>NUCLEOTIDE SEQUENCE [LARGE SCALE GENOMIC DNA]</scope>
    <source>
        <strain evidence="2">27</strain>
        <tissue evidence="2">Leaf</tissue>
    </source>
</reference>
<comment type="caution">
    <text evidence="2">The sequence shown here is derived from an EMBL/GenBank/DDBJ whole genome shotgun (WGS) entry which is preliminary data.</text>
</comment>
<evidence type="ECO:0000313" key="3">
    <source>
        <dbReference type="Proteomes" id="UP000593561"/>
    </source>
</evidence>
<protein>
    <recommendedName>
        <fullName evidence="4">RNase H type-1 domain-containing protein</fullName>
    </recommendedName>
</protein>
<sequence>MRVHLFTDGAMARDSRNASAGDMGILDGLLILLNKGYKRATIQTDNLKVVRALTVNESKDSNTLKDSGRSDIYSENAT</sequence>
<evidence type="ECO:0008006" key="4">
    <source>
        <dbReference type="Google" id="ProtNLM"/>
    </source>
</evidence>
<proteinExistence type="predicted"/>
<dbReference type="AlphaFoldDB" id="A0A7J8SWV8"/>
<dbReference type="EMBL" id="JABFAC010000012">
    <property type="protein sequence ID" value="MBA0630598.1"/>
    <property type="molecule type" value="Genomic_DNA"/>
</dbReference>